<reference evidence="2 3" key="1">
    <citation type="submission" date="2016-03" db="EMBL/GenBank/DDBJ databases">
        <title>Niastella vici sp. nov., isolated from farmland soil.</title>
        <authorList>
            <person name="Chen L."/>
            <person name="Wang D."/>
            <person name="Yang S."/>
            <person name="Wang G."/>
        </authorList>
    </citation>
    <scope>NUCLEOTIDE SEQUENCE [LARGE SCALE GENOMIC DNA]</scope>
    <source>
        <strain evidence="2 3">DJ57</strain>
    </source>
</reference>
<dbReference type="Proteomes" id="UP000192796">
    <property type="component" value="Unassembled WGS sequence"/>
</dbReference>
<keyword evidence="3" id="KW-1185">Reference proteome</keyword>
<dbReference type="OrthoDB" id="9903317at2"/>
<organism evidence="2 3">
    <name type="scientific">Niastella vici</name>
    <dbReference type="NCBI Taxonomy" id="1703345"/>
    <lineage>
        <taxon>Bacteria</taxon>
        <taxon>Pseudomonadati</taxon>
        <taxon>Bacteroidota</taxon>
        <taxon>Chitinophagia</taxon>
        <taxon>Chitinophagales</taxon>
        <taxon>Chitinophagaceae</taxon>
        <taxon>Niastella</taxon>
    </lineage>
</organism>
<evidence type="ECO:0000256" key="1">
    <source>
        <dbReference type="SAM" id="SignalP"/>
    </source>
</evidence>
<sequence>MKKLILLPILVFGQFLAHAQKPANKAQQVITMNLLVAGSVHLPKTNNGKALGKDKNQTAAQDKVVLAQSQDVVVTTQVVEAVSDDKSNSGKKNAVLTTVSSL</sequence>
<dbReference type="STRING" id="1703345.A3860_38170"/>
<protein>
    <recommendedName>
        <fullName evidence="4">TonB-dependent receptor</fullName>
    </recommendedName>
</protein>
<evidence type="ECO:0000313" key="2">
    <source>
        <dbReference type="EMBL" id="OQP59211.1"/>
    </source>
</evidence>
<gene>
    <name evidence="2" type="ORF">A3860_38170</name>
</gene>
<comment type="caution">
    <text evidence="2">The sequence shown here is derived from an EMBL/GenBank/DDBJ whole genome shotgun (WGS) entry which is preliminary data.</text>
</comment>
<name>A0A1V9FLP0_9BACT</name>
<dbReference type="AlphaFoldDB" id="A0A1V9FLP0"/>
<feature type="signal peptide" evidence="1">
    <location>
        <begin position="1"/>
        <end position="19"/>
    </location>
</feature>
<accession>A0A1V9FLP0</accession>
<proteinExistence type="predicted"/>
<evidence type="ECO:0008006" key="4">
    <source>
        <dbReference type="Google" id="ProtNLM"/>
    </source>
</evidence>
<dbReference type="RefSeq" id="WP_081154847.1">
    <property type="nucleotide sequence ID" value="NZ_LVYD01000084.1"/>
</dbReference>
<dbReference type="EMBL" id="LVYD01000084">
    <property type="protein sequence ID" value="OQP59211.1"/>
    <property type="molecule type" value="Genomic_DNA"/>
</dbReference>
<evidence type="ECO:0000313" key="3">
    <source>
        <dbReference type="Proteomes" id="UP000192796"/>
    </source>
</evidence>
<feature type="chain" id="PRO_5012235458" description="TonB-dependent receptor" evidence="1">
    <location>
        <begin position="20"/>
        <end position="102"/>
    </location>
</feature>
<keyword evidence="1" id="KW-0732">Signal</keyword>